<organism evidence="24 25">
    <name type="scientific">Jutongia huaianensis</name>
    <dbReference type="NCBI Taxonomy" id="2763668"/>
    <lineage>
        <taxon>Bacteria</taxon>
        <taxon>Bacillati</taxon>
        <taxon>Bacillota</taxon>
        <taxon>Clostridia</taxon>
        <taxon>Lachnospirales</taxon>
        <taxon>Lachnospiraceae</taxon>
        <taxon>Jutongia</taxon>
    </lineage>
</organism>
<feature type="binding site" evidence="19">
    <location>
        <position position="278"/>
    </location>
    <ligand>
        <name>Zn(2+)</name>
        <dbReference type="ChEBI" id="CHEBI:29105"/>
    </ligand>
</feature>
<dbReference type="InterPro" id="IPR036589">
    <property type="entry name" value="HCY_dom_sf"/>
</dbReference>
<feature type="domain" description="Hcy-binding" evidence="20">
    <location>
        <begin position="3"/>
        <end position="293"/>
    </location>
</feature>
<evidence type="ECO:0000256" key="8">
    <source>
        <dbReference type="ARBA" id="ARBA00022603"/>
    </source>
</evidence>
<evidence type="ECO:0000256" key="12">
    <source>
        <dbReference type="ARBA" id="ARBA00022691"/>
    </source>
</evidence>
<evidence type="ECO:0000256" key="4">
    <source>
        <dbReference type="ARBA" id="ARBA00005178"/>
    </source>
</evidence>
<evidence type="ECO:0000256" key="18">
    <source>
        <dbReference type="ARBA" id="ARBA00031040"/>
    </source>
</evidence>
<comment type="catalytic activity">
    <reaction evidence="1">
        <text>(6S)-5-methyl-5,6,7,8-tetrahydrofolate + L-homocysteine = (6S)-5,6,7,8-tetrahydrofolate + L-methionine</text>
        <dbReference type="Rhea" id="RHEA:11172"/>
        <dbReference type="ChEBI" id="CHEBI:18608"/>
        <dbReference type="ChEBI" id="CHEBI:57453"/>
        <dbReference type="ChEBI" id="CHEBI:57844"/>
        <dbReference type="ChEBI" id="CHEBI:58199"/>
        <dbReference type="EC" id="2.1.1.13"/>
    </reaction>
</comment>
<evidence type="ECO:0000256" key="13">
    <source>
        <dbReference type="ARBA" id="ARBA00022723"/>
    </source>
</evidence>
<dbReference type="PANTHER" id="PTHR45833">
    <property type="entry name" value="METHIONINE SYNTHASE"/>
    <property type="match status" value="1"/>
</dbReference>
<comment type="caution">
    <text evidence="24">The sequence shown here is derived from an EMBL/GenBank/DDBJ whole genome shotgun (WGS) entry which is preliminary data.</text>
</comment>
<dbReference type="Proteomes" id="UP000606193">
    <property type="component" value="Unassembled WGS sequence"/>
</dbReference>
<reference evidence="24 25" key="1">
    <citation type="submission" date="2020-08" db="EMBL/GenBank/DDBJ databases">
        <title>Genome public.</title>
        <authorList>
            <person name="Liu C."/>
            <person name="Sun Q."/>
        </authorList>
    </citation>
    <scope>NUCLEOTIDE SEQUENCE [LARGE SCALE GENOMIC DNA]</scope>
    <source>
        <strain evidence="24 25">NSJ-37</strain>
    </source>
</reference>
<comment type="cofactor">
    <cofactor evidence="2 19">
        <name>Zn(2+)</name>
        <dbReference type="ChEBI" id="CHEBI:29105"/>
    </cofactor>
</comment>
<evidence type="ECO:0000259" key="22">
    <source>
        <dbReference type="PROSITE" id="PS51332"/>
    </source>
</evidence>
<evidence type="ECO:0000259" key="20">
    <source>
        <dbReference type="PROSITE" id="PS50970"/>
    </source>
</evidence>
<evidence type="ECO:0000256" key="3">
    <source>
        <dbReference type="ARBA" id="ARBA00001956"/>
    </source>
</evidence>
<evidence type="ECO:0000256" key="5">
    <source>
        <dbReference type="ARBA" id="ARBA00010398"/>
    </source>
</evidence>
<feature type="binding site" evidence="19">
    <location>
        <position position="213"/>
    </location>
    <ligand>
        <name>Zn(2+)</name>
        <dbReference type="ChEBI" id="CHEBI:29105"/>
    </ligand>
</feature>
<evidence type="ECO:0000256" key="6">
    <source>
        <dbReference type="ARBA" id="ARBA00012032"/>
    </source>
</evidence>
<evidence type="ECO:0000313" key="24">
    <source>
        <dbReference type="EMBL" id="MBC8562671.1"/>
    </source>
</evidence>
<keyword evidence="9" id="KW-0028">Amino-acid biosynthesis</keyword>
<keyword evidence="8 19" id="KW-0489">Methyltransferase</keyword>
<dbReference type="InterPro" id="IPR017215">
    <property type="entry name" value="MetH_bac"/>
</dbReference>
<dbReference type="InterPro" id="IPR011005">
    <property type="entry name" value="Dihydropteroate_synth-like_sf"/>
</dbReference>
<evidence type="ECO:0000256" key="10">
    <source>
        <dbReference type="ARBA" id="ARBA00022628"/>
    </source>
</evidence>
<feature type="domain" description="B12-binding N-terminal" evidence="23">
    <location>
        <begin position="615"/>
        <end position="709"/>
    </location>
</feature>
<dbReference type="Gene3D" id="3.20.20.330">
    <property type="entry name" value="Homocysteine-binding-like domain"/>
    <property type="match status" value="1"/>
</dbReference>
<dbReference type="Pfam" id="PF00809">
    <property type="entry name" value="Pterin_bind"/>
    <property type="match status" value="1"/>
</dbReference>
<evidence type="ECO:0000256" key="1">
    <source>
        <dbReference type="ARBA" id="ARBA00001700"/>
    </source>
</evidence>
<feature type="domain" description="B12-binding" evidence="22">
    <location>
        <begin position="710"/>
        <end position="833"/>
    </location>
</feature>
<dbReference type="InterPro" id="IPR050554">
    <property type="entry name" value="Met_Synthase/Corrinoid"/>
</dbReference>
<protein>
    <recommendedName>
        <fullName evidence="7">Methionine synthase</fullName>
        <ecNumber evidence="6">2.1.1.13</ecNumber>
    </recommendedName>
    <alternativeName>
        <fullName evidence="18">5-methyltetrahydrofolate--homocysteine methyltransferase</fullName>
    </alternativeName>
</protein>
<keyword evidence="25" id="KW-1185">Reference proteome</keyword>
<proteinExistence type="inferred from homology"/>
<dbReference type="EMBL" id="JACRSX010000010">
    <property type="protein sequence ID" value="MBC8562671.1"/>
    <property type="molecule type" value="Genomic_DNA"/>
</dbReference>
<dbReference type="SUPFAM" id="SSF82282">
    <property type="entry name" value="Homocysteine S-methyltransferase"/>
    <property type="match status" value="1"/>
</dbReference>
<keyword evidence="12" id="KW-0949">S-adenosyl-L-methionine</keyword>
<keyword evidence="10" id="KW-0846">Cobalamin</keyword>
<dbReference type="PROSITE" id="PS50970">
    <property type="entry name" value="HCY"/>
    <property type="match status" value="1"/>
</dbReference>
<dbReference type="PANTHER" id="PTHR45833:SF1">
    <property type="entry name" value="METHIONINE SYNTHASE"/>
    <property type="match status" value="1"/>
</dbReference>
<dbReference type="InterPro" id="IPR036594">
    <property type="entry name" value="Meth_synthase_dom"/>
</dbReference>
<dbReference type="EC" id="2.1.1.13" evidence="6"/>
<evidence type="ECO:0000256" key="7">
    <source>
        <dbReference type="ARBA" id="ARBA00013998"/>
    </source>
</evidence>
<evidence type="ECO:0000256" key="14">
    <source>
        <dbReference type="ARBA" id="ARBA00022833"/>
    </source>
</evidence>
<dbReference type="PIRSF" id="PIRSF037472">
    <property type="entry name" value="DHPS_mtfrase"/>
    <property type="match status" value="1"/>
</dbReference>
<evidence type="ECO:0000256" key="16">
    <source>
        <dbReference type="ARBA" id="ARBA00023285"/>
    </source>
</evidence>
<evidence type="ECO:0000259" key="23">
    <source>
        <dbReference type="PROSITE" id="PS51337"/>
    </source>
</evidence>
<evidence type="ECO:0000256" key="19">
    <source>
        <dbReference type="PROSITE-ProRule" id="PRU00333"/>
    </source>
</evidence>
<gene>
    <name evidence="24" type="ORF">H8704_08530</name>
</gene>
<feature type="domain" description="Pterin-binding" evidence="21">
    <location>
        <begin position="331"/>
        <end position="576"/>
    </location>
</feature>
<name>A0ABR7N218_9FIRM</name>
<evidence type="ECO:0000256" key="11">
    <source>
        <dbReference type="ARBA" id="ARBA00022679"/>
    </source>
</evidence>
<dbReference type="Gene3D" id="3.20.20.20">
    <property type="entry name" value="Dihydropteroate synthase-like"/>
    <property type="match status" value="1"/>
</dbReference>
<dbReference type="InterPro" id="IPR000489">
    <property type="entry name" value="Pterin-binding_dom"/>
</dbReference>
<dbReference type="SUPFAM" id="SSF52242">
    <property type="entry name" value="Cobalamin (vitamin B12)-binding domain"/>
    <property type="match status" value="1"/>
</dbReference>
<dbReference type="SUPFAM" id="SSF47644">
    <property type="entry name" value="Methionine synthase domain"/>
    <property type="match status" value="1"/>
</dbReference>
<dbReference type="SUPFAM" id="SSF51717">
    <property type="entry name" value="Dihydropteroate synthetase-like"/>
    <property type="match status" value="1"/>
</dbReference>
<dbReference type="InterPro" id="IPR003726">
    <property type="entry name" value="HCY_dom"/>
</dbReference>
<dbReference type="PROSITE" id="PS50972">
    <property type="entry name" value="PTERIN_BINDING"/>
    <property type="match status" value="1"/>
</dbReference>
<feature type="binding site" evidence="19">
    <location>
        <position position="279"/>
    </location>
    <ligand>
        <name>Zn(2+)</name>
        <dbReference type="ChEBI" id="CHEBI:29105"/>
    </ligand>
</feature>
<keyword evidence="14 19" id="KW-0862">Zinc</keyword>
<evidence type="ECO:0000256" key="2">
    <source>
        <dbReference type="ARBA" id="ARBA00001947"/>
    </source>
</evidence>
<evidence type="ECO:0000256" key="9">
    <source>
        <dbReference type="ARBA" id="ARBA00022605"/>
    </source>
</evidence>
<sequence>MTRKEFQEFIAKGKMILDGATGSNLQKRGMPTGVCPEEWILEHPDVLVGLQREYIEAGSDVLYAPTFSGNRIKLEEYGLADQIGEMNRKLAGLSFEAIRQADTDRQVLVAGDITMTGQQLYPVGNLPFEELVDIYKEQIGYLVEAGVDFIVVETMMSLQECRAAVLAVKEASELPVMVTLTFAEDGRTLFGTNPETAALVMTAMGVDAIGVNCSTGPDKMVSVIEKMGRYTALPIVAKPNAGLPQLVDGETVYDMGPETFAEEMCVLAEAGADVLGGCCGTTPEHIEKLVKRLEEKGIRKAMKYPERKGKVVRRALSTERNVLPIELDGAFKVIGERINPTGKKALQAQLREGSLELVGEMAEAQVEAGAAILDVNMGTNGIDEKEMMWKVVNELTLLTDTPLSIDSSYVEVIEAALRIYPGRALINSISMEQEKMRRLLPIAQKYGAMFILLPLSDEGLPKDIQEKKDIIHTVLKAAAEYGLTPEDVIVDGLVATIGANKMAAVETLETIRYCKHELGVATACGLSNISFGLPERAFVNSNFMAMAIMNGLTMAIANPSQDLLMHAVYASDLLMNKPDADLRYIERVNEHKLTMVSGEVDSQSLKTSVSSGSKASAAIPEDKQGDEIFEAVVKGKKQRAQKLVEQAVKDGKDPQKLIDESLIPGIIHVGELYEKQIYYLPQLISSAETMEASIDYLEPILAEKRSGESLGTIVIATVEHDIHDIGKNLVGLMLKNYGYHVVDLGKDVPAETIIEAAIKEKADIIGLSALMTTTMMEMKKVVDMVHEQNLSCKVLIGGAVITQSFADEIGADGYGEDAQDTVNVVGRLLGRTE</sequence>
<dbReference type="InterPro" id="IPR003759">
    <property type="entry name" value="Cbl-bd_cap"/>
</dbReference>
<dbReference type="Pfam" id="PF02607">
    <property type="entry name" value="B12-binding_2"/>
    <property type="match status" value="1"/>
</dbReference>
<comment type="similarity">
    <text evidence="5">Belongs to the vitamin-B12 dependent methionine synthase family.</text>
</comment>
<dbReference type="Gene3D" id="1.10.1240.10">
    <property type="entry name" value="Methionine synthase domain"/>
    <property type="match status" value="1"/>
</dbReference>
<comment type="function">
    <text evidence="17">Catalyzes the transfer of a methyl group from methyl-cobalamin to homocysteine, yielding enzyme-bound cob(I)alamin and methionine. Subsequently, remethylates the cofactor using methyltetrahydrofolate.</text>
</comment>
<dbReference type="InterPro" id="IPR036724">
    <property type="entry name" value="Cobalamin-bd_sf"/>
</dbReference>
<evidence type="ECO:0000256" key="17">
    <source>
        <dbReference type="ARBA" id="ARBA00025552"/>
    </source>
</evidence>
<comment type="pathway">
    <text evidence="4">Amino-acid biosynthesis; L-methionine biosynthesis via de novo pathway; L-methionine from L-homocysteine (MetH route): step 1/1.</text>
</comment>
<accession>A0ABR7N218</accession>
<dbReference type="InterPro" id="IPR006158">
    <property type="entry name" value="Cobalamin-bd"/>
</dbReference>
<evidence type="ECO:0000259" key="21">
    <source>
        <dbReference type="PROSITE" id="PS50972"/>
    </source>
</evidence>
<dbReference type="Pfam" id="PF02310">
    <property type="entry name" value="B12-binding"/>
    <property type="match status" value="1"/>
</dbReference>
<dbReference type="CDD" id="cd02070">
    <property type="entry name" value="corrinoid_protein_B12-BD"/>
    <property type="match status" value="1"/>
</dbReference>
<dbReference type="RefSeq" id="WP_249297968.1">
    <property type="nucleotide sequence ID" value="NZ_JACRSX010000010.1"/>
</dbReference>
<comment type="cofactor">
    <cofactor evidence="3">
        <name>methylcob(III)alamin</name>
        <dbReference type="ChEBI" id="CHEBI:28115"/>
    </cofactor>
</comment>
<keyword evidence="13 19" id="KW-0479">Metal-binding</keyword>
<evidence type="ECO:0000313" key="25">
    <source>
        <dbReference type="Proteomes" id="UP000606193"/>
    </source>
</evidence>
<evidence type="ECO:0000256" key="15">
    <source>
        <dbReference type="ARBA" id="ARBA00023167"/>
    </source>
</evidence>
<keyword evidence="15" id="KW-0486">Methionine biosynthesis</keyword>
<dbReference type="PROSITE" id="PS51332">
    <property type="entry name" value="B12_BINDING"/>
    <property type="match status" value="1"/>
</dbReference>
<dbReference type="Pfam" id="PF02574">
    <property type="entry name" value="S-methyl_trans"/>
    <property type="match status" value="1"/>
</dbReference>
<dbReference type="SMART" id="SM01018">
    <property type="entry name" value="B12-binding_2"/>
    <property type="match status" value="1"/>
</dbReference>
<dbReference type="Gene3D" id="3.40.50.280">
    <property type="entry name" value="Cobalamin-binding domain"/>
    <property type="match status" value="1"/>
</dbReference>
<dbReference type="PROSITE" id="PS51337">
    <property type="entry name" value="B12_BINDING_NTER"/>
    <property type="match status" value="1"/>
</dbReference>
<keyword evidence="11 19" id="KW-0808">Transferase</keyword>
<keyword evidence="16" id="KW-0170">Cobalt</keyword>